<evidence type="ECO:0000256" key="4">
    <source>
        <dbReference type="ARBA" id="ARBA00023235"/>
    </source>
</evidence>
<evidence type="ECO:0000256" key="9">
    <source>
        <dbReference type="ARBA" id="ARBA00041631"/>
    </source>
</evidence>
<evidence type="ECO:0000256" key="2">
    <source>
        <dbReference type="ARBA" id="ARBA00022514"/>
    </source>
</evidence>
<proteinExistence type="predicted"/>
<dbReference type="eggNOG" id="COG1942">
    <property type="taxonomic scope" value="Bacteria"/>
</dbReference>
<dbReference type="GO" id="GO:0005125">
    <property type="term" value="F:cytokine activity"/>
    <property type="evidence" value="ECO:0007669"/>
    <property type="project" value="UniProtKB-KW"/>
</dbReference>
<keyword evidence="4" id="KW-0413">Isomerase</keyword>
<evidence type="ECO:0000313" key="12">
    <source>
        <dbReference type="EMBL" id="OBY11292.1"/>
    </source>
</evidence>
<sequence>MPYINSKVTVSLSEDKTNKLKEELGRIICDIPGKSENFLMVGFEDNYTLYFKGEKLKLGAFIEVKIFGKTSKDSLNTMTKHLCELFTRELGIPGETIYIKYEEVDNWGWNGSNF</sequence>
<evidence type="ECO:0000256" key="1">
    <source>
        <dbReference type="ARBA" id="ARBA00004613"/>
    </source>
</evidence>
<dbReference type="PANTHER" id="PTHR11954">
    <property type="entry name" value="D-DOPACHROME DECARBOXYLASE"/>
    <property type="match status" value="1"/>
</dbReference>
<evidence type="ECO:0000256" key="8">
    <source>
        <dbReference type="ARBA" id="ARBA00039086"/>
    </source>
</evidence>
<dbReference type="GeneID" id="42775399"/>
<comment type="subcellular location">
    <subcellularLocation>
        <location evidence="1">Secreted</location>
    </subcellularLocation>
</comment>
<dbReference type="PANTHER" id="PTHR11954:SF6">
    <property type="entry name" value="MACROPHAGE MIGRATION INHIBITORY FACTOR"/>
    <property type="match status" value="1"/>
</dbReference>
<dbReference type="EMBL" id="MAPZ01000016">
    <property type="protein sequence ID" value="OBY11292.1"/>
    <property type="molecule type" value="Genomic_DNA"/>
</dbReference>
<dbReference type="InterPro" id="IPR001398">
    <property type="entry name" value="Macrophage_inhib_fac"/>
</dbReference>
<keyword evidence="3" id="KW-0964">Secreted</keyword>
<keyword evidence="2" id="KW-0202">Cytokine</keyword>
<dbReference type="EC" id="5.3.3.12" evidence="7"/>
<dbReference type="AlphaFoldDB" id="A0A174VR89"/>
<comment type="catalytic activity">
    <reaction evidence="6">
        <text>L-dopachrome = 5,6-dihydroxyindole-2-carboxylate</text>
        <dbReference type="Rhea" id="RHEA:13041"/>
        <dbReference type="ChEBI" id="CHEBI:16875"/>
        <dbReference type="ChEBI" id="CHEBI:57509"/>
        <dbReference type="EC" id="5.3.3.12"/>
    </reaction>
</comment>
<keyword evidence="13" id="KW-1185">Reference proteome</keyword>
<dbReference type="SUPFAM" id="SSF55331">
    <property type="entry name" value="Tautomerase/MIF"/>
    <property type="match status" value="1"/>
</dbReference>
<comment type="catalytic activity">
    <reaction evidence="5">
        <text>3-phenylpyruvate = enol-phenylpyruvate</text>
        <dbReference type="Rhea" id="RHEA:17097"/>
        <dbReference type="ChEBI" id="CHEBI:16815"/>
        <dbReference type="ChEBI" id="CHEBI:18005"/>
        <dbReference type="EC" id="5.3.2.1"/>
    </reaction>
</comment>
<dbReference type="InterPro" id="IPR014347">
    <property type="entry name" value="Tautomerase/MIF_sf"/>
</dbReference>
<comment type="caution">
    <text evidence="12">The sequence shown here is derived from an EMBL/GenBank/DDBJ whole genome shotgun (WGS) entry which is preliminary data.</text>
</comment>
<dbReference type="GO" id="GO:0005615">
    <property type="term" value="C:extracellular space"/>
    <property type="evidence" value="ECO:0007669"/>
    <property type="project" value="UniProtKB-KW"/>
</dbReference>
<evidence type="ECO:0000256" key="10">
    <source>
        <dbReference type="ARBA" id="ARBA00041912"/>
    </source>
</evidence>
<dbReference type="OrthoDB" id="5769863at2"/>
<dbReference type="RefSeq" id="WP_027097564.1">
    <property type="nucleotide sequence ID" value="NZ_CABHIH010000001.1"/>
</dbReference>
<dbReference type="GO" id="GO:0004167">
    <property type="term" value="F:dopachrome isomerase activity"/>
    <property type="evidence" value="ECO:0007669"/>
    <property type="project" value="UniProtKB-EC"/>
</dbReference>
<dbReference type="Gene3D" id="3.30.429.10">
    <property type="entry name" value="Macrophage Migration Inhibitory Factor"/>
    <property type="match status" value="1"/>
</dbReference>
<evidence type="ECO:0000256" key="3">
    <source>
        <dbReference type="ARBA" id="ARBA00022525"/>
    </source>
</evidence>
<dbReference type="Pfam" id="PF01187">
    <property type="entry name" value="MIF"/>
    <property type="match status" value="1"/>
</dbReference>
<gene>
    <name evidence="12" type="ORF">CP373A1_07285</name>
</gene>
<accession>A0A174VR89</accession>
<protein>
    <recommendedName>
        <fullName evidence="11">L-dopachrome isomerase</fullName>
        <ecNumber evidence="8">5.3.2.1</ecNumber>
        <ecNumber evidence="7">5.3.3.12</ecNumber>
    </recommendedName>
    <alternativeName>
        <fullName evidence="9">L-dopachrome tautomerase</fullName>
    </alternativeName>
    <alternativeName>
        <fullName evidence="10">Phenylpyruvate tautomerase</fullName>
    </alternativeName>
</protein>
<evidence type="ECO:0000256" key="7">
    <source>
        <dbReference type="ARBA" id="ARBA00038932"/>
    </source>
</evidence>
<evidence type="ECO:0000256" key="6">
    <source>
        <dbReference type="ARBA" id="ARBA00036823"/>
    </source>
</evidence>
<reference evidence="12 13" key="1">
    <citation type="submission" date="2016-06" db="EMBL/GenBank/DDBJ databases">
        <authorList>
            <person name="Kjaerup R.B."/>
            <person name="Dalgaard T.S."/>
            <person name="Juul-Madsen H.R."/>
        </authorList>
    </citation>
    <scope>NUCLEOTIDE SEQUENCE [LARGE SCALE GENOMIC DNA]</scope>
    <source>
        <strain evidence="12 13">373-A1</strain>
    </source>
</reference>
<evidence type="ECO:0000313" key="13">
    <source>
        <dbReference type="Proteomes" id="UP000092714"/>
    </source>
</evidence>
<organism evidence="12 13">
    <name type="scientific">Clostridium paraputrificum</name>
    <dbReference type="NCBI Taxonomy" id="29363"/>
    <lineage>
        <taxon>Bacteria</taxon>
        <taxon>Bacillati</taxon>
        <taxon>Bacillota</taxon>
        <taxon>Clostridia</taxon>
        <taxon>Eubacteriales</taxon>
        <taxon>Clostridiaceae</taxon>
        <taxon>Clostridium</taxon>
    </lineage>
</organism>
<evidence type="ECO:0000256" key="11">
    <source>
        <dbReference type="ARBA" id="ARBA00042730"/>
    </source>
</evidence>
<dbReference type="GO" id="GO:0050178">
    <property type="term" value="F:phenylpyruvate tautomerase activity"/>
    <property type="evidence" value="ECO:0007669"/>
    <property type="project" value="UniProtKB-EC"/>
</dbReference>
<name>A0A174VR89_9CLOT</name>
<dbReference type="Proteomes" id="UP000092714">
    <property type="component" value="Unassembled WGS sequence"/>
</dbReference>
<evidence type="ECO:0000256" key="5">
    <source>
        <dbReference type="ARBA" id="ARBA00036735"/>
    </source>
</evidence>
<dbReference type="EC" id="5.3.2.1" evidence="8"/>